<comment type="caution">
    <text evidence="1">The sequence shown here is derived from an EMBL/GenBank/DDBJ whole genome shotgun (WGS) entry which is preliminary data.</text>
</comment>
<name>A0AAD7JV40_9AGAR</name>
<dbReference type="AlphaFoldDB" id="A0AAD7JV40"/>
<accession>A0AAD7JV40</accession>
<dbReference type="Proteomes" id="UP001215280">
    <property type="component" value="Unassembled WGS sequence"/>
</dbReference>
<evidence type="ECO:0000313" key="1">
    <source>
        <dbReference type="EMBL" id="KAJ7772621.1"/>
    </source>
</evidence>
<proteinExistence type="predicted"/>
<organism evidence="1 2">
    <name type="scientific">Mycena maculata</name>
    <dbReference type="NCBI Taxonomy" id="230809"/>
    <lineage>
        <taxon>Eukaryota</taxon>
        <taxon>Fungi</taxon>
        <taxon>Dikarya</taxon>
        <taxon>Basidiomycota</taxon>
        <taxon>Agaricomycotina</taxon>
        <taxon>Agaricomycetes</taxon>
        <taxon>Agaricomycetidae</taxon>
        <taxon>Agaricales</taxon>
        <taxon>Marasmiineae</taxon>
        <taxon>Mycenaceae</taxon>
        <taxon>Mycena</taxon>
    </lineage>
</organism>
<dbReference type="EMBL" id="JARJLG010000019">
    <property type="protein sequence ID" value="KAJ7772621.1"/>
    <property type="molecule type" value="Genomic_DNA"/>
</dbReference>
<sequence length="288" mass="32546">MRSLEIPSDIWRCVAGFLPTAFLLTLYSVNRTFLEICVETRYKAIDFVTYKRTKPLIKHVKDSNQAHSVRVLPWRVFAKQPKAYSWSSTRRLLTACVSPTNTFEEDNILSRLRKQTKRIVDAIKRLPALHEYHIDWDEGPFHPEFYSVILDVVPAIGIGLSTLSLKVPLHSMNSLPCLAAHLPNLDNLTIALHTQAHFAPYISERIEGLVVFLNTRLRTLRSLSISTTPTSMYLDLGPFFDHLGRGQRLTAFALCIPFDGGHLADPAPLRGCSCYILVVAMLSSLPYP</sequence>
<reference evidence="1" key="1">
    <citation type="submission" date="2023-03" db="EMBL/GenBank/DDBJ databases">
        <title>Massive genome expansion in bonnet fungi (Mycena s.s.) driven by repeated elements and novel gene families across ecological guilds.</title>
        <authorList>
            <consortium name="Lawrence Berkeley National Laboratory"/>
            <person name="Harder C.B."/>
            <person name="Miyauchi S."/>
            <person name="Viragh M."/>
            <person name="Kuo A."/>
            <person name="Thoen E."/>
            <person name="Andreopoulos B."/>
            <person name="Lu D."/>
            <person name="Skrede I."/>
            <person name="Drula E."/>
            <person name="Henrissat B."/>
            <person name="Morin E."/>
            <person name="Kohler A."/>
            <person name="Barry K."/>
            <person name="LaButti K."/>
            <person name="Morin E."/>
            <person name="Salamov A."/>
            <person name="Lipzen A."/>
            <person name="Mereny Z."/>
            <person name="Hegedus B."/>
            <person name="Baldrian P."/>
            <person name="Stursova M."/>
            <person name="Weitz H."/>
            <person name="Taylor A."/>
            <person name="Grigoriev I.V."/>
            <person name="Nagy L.G."/>
            <person name="Martin F."/>
            <person name="Kauserud H."/>
        </authorList>
    </citation>
    <scope>NUCLEOTIDE SEQUENCE</scope>
    <source>
        <strain evidence="1">CBHHK188m</strain>
    </source>
</reference>
<evidence type="ECO:0000313" key="2">
    <source>
        <dbReference type="Proteomes" id="UP001215280"/>
    </source>
</evidence>
<evidence type="ECO:0008006" key="3">
    <source>
        <dbReference type="Google" id="ProtNLM"/>
    </source>
</evidence>
<protein>
    <recommendedName>
        <fullName evidence="3">F-box domain-containing protein</fullName>
    </recommendedName>
</protein>
<keyword evidence="2" id="KW-1185">Reference proteome</keyword>
<gene>
    <name evidence="1" type="ORF">DFH07DRAFT_1057422</name>
</gene>